<feature type="transmembrane region" description="Helical" evidence="2">
    <location>
        <begin position="53"/>
        <end position="78"/>
    </location>
</feature>
<keyword evidence="2" id="KW-0472">Membrane</keyword>
<keyword evidence="2" id="KW-0812">Transmembrane</keyword>
<feature type="compositionally biased region" description="Basic and acidic residues" evidence="1">
    <location>
        <begin position="147"/>
        <end position="164"/>
    </location>
</feature>
<accession>A0ABQ5MQK0</accession>
<reference evidence="3 4" key="1">
    <citation type="journal article" date="2023" name="Int. J. Syst. Evol. Microbiol.">
        <title>Arthrobacter mangrovi sp. nov., an actinobacterium isolated from the rhizosphere of a mangrove.</title>
        <authorList>
            <person name="Hamada M."/>
            <person name="Saitou S."/>
            <person name="Enomoto N."/>
            <person name="Nanri K."/>
            <person name="Hidaka K."/>
            <person name="Miura T."/>
            <person name="Tamura T."/>
        </authorList>
    </citation>
    <scope>NUCLEOTIDE SEQUENCE [LARGE SCALE GENOMIC DNA]</scope>
    <source>
        <strain evidence="3 4">NBRC 112813</strain>
    </source>
</reference>
<feature type="region of interest" description="Disordered" evidence="1">
    <location>
        <begin position="138"/>
        <end position="173"/>
    </location>
</feature>
<evidence type="ECO:0000256" key="2">
    <source>
        <dbReference type="SAM" id="Phobius"/>
    </source>
</evidence>
<keyword evidence="4" id="KW-1185">Reference proteome</keyword>
<dbReference type="RefSeq" id="WP_264794431.1">
    <property type="nucleotide sequence ID" value="NZ_BRVS01000003.1"/>
</dbReference>
<dbReference type="InterPro" id="IPR009937">
    <property type="entry name" value="Phage_holin_3_6"/>
</dbReference>
<evidence type="ECO:0000256" key="1">
    <source>
        <dbReference type="SAM" id="MobiDB-lite"/>
    </source>
</evidence>
<feature type="transmembrane region" description="Helical" evidence="2">
    <location>
        <begin position="84"/>
        <end position="110"/>
    </location>
</feature>
<dbReference type="EMBL" id="BRVS01000003">
    <property type="protein sequence ID" value="GLB66262.1"/>
    <property type="molecule type" value="Genomic_DNA"/>
</dbReference>
<evidence type="ECO:0000313" key="4">
    <source>
        <dbReference type="Proteomes" id="UP001209654"/>
    </source>
</evidence>
<evidence type="ECO:0008006" key="5">
    <source>
        <dbReference type="Google" id="ProtNLM"/>
    </source>
</evidence>
<dbReference type="Proteomes" id="UP001209654">
    <property type="component" value="Unassembled WGS sequence"/>
</dbReference>
<gene>
    <name evidence="3" type="ORF">AHIS1636_07010</name>
</gene>
<dbReference type="Pfam" id="PF07332">
    <property type="entry name" value="Phage_holin_3_6"/>
    <property type="match status" value="1"/>
</dbReference>
<sequence>MTRVDNNRTIAVADRSSLVGLVQVAGRLLPRQLSDEVSLAVAELRAKGVKVGVAAGLLAGALLLLAAMAVSLLVAAILGLGEAIAPWLSALLFAAFFLIVGGILGLIGALRVKKELPLLPENAIRGIKHDIGVLKEGRSFDPSTLDQKPEPKEEPRKEKEEAQVPKEPAPSLEELRARAGERREHLARIRDGLGQKLDVKPQSERIKSDAASAASRARHAAELRIAAVKRSAGSGSAGAGYDLQERWKPLAALAASLATFAVLLRRLLRK</sequence>
<comment type="caution">
    <text evidence="3">The sequence shown here is derived from an EMBL/GenBank/DDBJ whole genome shotgun (WGS) entry which is preliminary data.</text>
</comment>
<keyword evidence="2" id="KW-1133">Transmembrane helix</keyword>
<evidence type="ECO:0000313" key="3">
    <source>
        <dbReference type="EMBL" id="GLB66262.1"/>
    </source>
</evidence>
<name>A0ABQ5MQK0_9MICC</name>
<organism evidence="3 4">
    <name type="scientific">Arthrobacter mangrovi</name>
    <dbReference type="NCBI Taxonomy" id="2966350"/>
    <lineage>
        <taxon>Bacteria</taxon>
        <taxon>Bacillati</taxon>
        <taxon>Actinomycetota</taxon>
        <taxon>Actinomycetes</taxon>
        <taxon>Micrococcales</taxon>
        <taxon>Micrococcaceae</taxon>
        <taxon>Arthrobacter</taxon>
    </lineage>
</organism>
<proteinExistence type="predicted"/>
<protein>
    <recommendedName>
        <fullName evidence="5">Phage holin family protein</fullName>
    </recommendedName>
</protein>